<protein>
    <submittedName>
        <fullName evidence="12">Uncharacterized protein</fullName>
    </submittedName>
</protein>
<evidence type="ECO:0000256" key="5">
    <source>
        <dbReference type="ARBA" id="ARBA00022729"/>
    </source>
</evidence>
<evidence type="ECO:0000313" key="13">
    <source>
        <dbReference type="Proteomes" id="UP000001811"/>
    </source>
</evidence>
<reference evidence="12" key="2">
    <citation type="submission" date="2025-08" db="UniProtKB">
        <authorList>
            <consortium name="Ensembl"/>
        </authorList>
    </citation>
    <scope>IDENTIFICATION</scope>
    <source>
        <strain evidence="12">Thorbecke</strain>
    </source>
</reference>
<dbReference type="Pfam" id="PF15013">
    <property type="entry name" value="CCSMST1"/>
    <property type="match status" value="1"/>
</dbReference>
<reference evidence="12" key="3">
    <citation type="submission" date="2025-09" db="UniProtKB">
        <authorList>
            <consortium name="Ensembl"/>
        </authorList>
    </citation>
    <scope>IDENTIFICATION</scope>
    <source>
        <strain evidence="12">Thorbecke</strain>
    </source>
</reference>
<name>G1TTS3_RABIT</name>
<comment type="subcellular location">
    <subcellularLocation>
        <location evidence="1">Mitochondrion inner membrane</location>
        <topology evidence="1">Single-pass membrane protein</topology>
    </subcellularLocation>
</comment>
<evidence type="ECO:0000313" key="12">
    <source>
        <dbReference type="Ensembl" id="ENSOCUP00000020445.2"/>
    </source>
</evidence>
<dbReference type="HOGENOM" id="CLU_142479_1_0_1"/>
<evidence type="ECO:0000256" key="6">
    <source>
        <dbReference type="ARBA" id="ARBA00022792"/>
    </source>
</evidence>
<dbReference type="InterPro" id="IPR029160">
    <property type="entry name" value="UQCC4"/>
</dbReference>
<dbReference type="GeneTree" id="ENSGT00510000049652"/>
<dbReference type="STRING" id="9986.ENSOCUP00000020445"/>
<comment type="similarity">
    <text evidence="11">Belongs to the UQCC4 family.</text>
</comment>
<accession>G1TTS3</accession>
<proteinExistence type="inferred from homology"/>
<dbReference type="Proteomes" id="UP000001811">
    <property type="component" value="Chromosome 2"/>
</dbReference>
<evidence type="ECO:0000256" key="9">
    <source>
        <dbReference type="ARBA" id="ARBA00023128"/>
    </source>
</evidence>
<dbReference type="Bgee" id="ENSOCUG00000026249">
    <property type="expression patterns" value="Expressed in ovary and 19 other cell types or tissues"/>
</dbReference>
<reference evidence="12 13" key="1">
    <citation type="journal article" date="2011" name="Nature">
        <title>A high-resolution map of human evolutionary constraint using 29 mammals.</title>
        <authorList>
            <person name="Lindblad-Toh K."/>
            <person name="Garber M."/>
            <person name="Zuk O."/>
            <person name="Lin M.F."/>
            <person name="Parker B.J."/>
            <person name="Washietl S."/>
            <person name="Kheradpour P."/>
            <person name="Ernst J."/>
            <person name="Jordan G."/>
            <person name="Mauceli E."/>
            <person name="Ward L.D."/>
            <person name="Lowe C.B."/>
            <person name="Holloway A.K."/>
            <person name="Clamp M."/>
            <person name="Gnerre S."/>
            <person name="Alfoldi J."/>
            <person name="Beal K."/>
            <person name="Chang J."/>
            <person name="Clawson H."/>
            <person name="Cuff J."/>
            <person name="Di Palma F."/>
            <person name="Fitzgerald S."/>
            <person name="Flicek P."/>
            <person name="Guttman M."/>
            <person name="Hubisz M.J."/>
            <person name="Jaffe D.B."/>
            <person name="Jungreis I."/>
            <person name="Kent W.J."/>
            <person name="Kostka D."/>
            <person name="Lara M."/>
            <person name="Martins A.L."/>
            <person name="Massingham T."/>
            <person name="Moltke I."/>
            <person name="Raney B.J."/>
            <person name="Rasmussen M.D."/>
            <person name="Robinson J."/>
            <person name="Stark A."/>
            <person name="Vilella A.J."/>
            <person name="Wen J."/>
            <person name="Xie X."/>
            <person name="Zody M.C."/>
            <person name="Baldwin J."/>
            <person name="Bloom T."/>
            <person name="Chin C.W."/>
            <person name="Heiman D."/>
            <person name="Nicol R."/>
            <person name="Nusbaum C."/>
            <person name="Young S."/>
            <person name="Wilkinson J."/>
            <person name="Worley K.C."/>
            <person name="Kovar C.L."/>
            <person name="Muzny D.M."/>
            <person name="Gibbs R.A."/>
            <person name="Cree A."/>
            <person name="Dihn H.H."/>
            <person name="Fowler G."/>
            <person name="Jhangiani S."/>
            <person name="Joshi V."/>
            <person name="Lee S."/>
            <person name="Lewis L.R."/>
            <person name="Nazareth L.V."/>
            <person name="Okwuonu G."/>
            <person name="Santibanez J."/>
            <person name="Warren W.C."/>
            <person name="Mardis E.R."/>
            <person name="Weinstock G.M."/>
            <person name="Wilson R.K."/>
            <person name="Delehaunty K."/>
            <person name="Dooling D."/>
            <person name="Fronik C."/>
            <person name="Fulton L."/>
            <person name="Fulton B."/>
            <person name="Graves T."/>
            <person name="Minx P."/>
            <person name="Sodergren E."/>
            <person name="Birney E."/>
            <person name="Margulies E.H."/>
            <person name="Herrero J."/>
            <person name="Green E.D."/>
            <person name="Haussler D."/>
            <person name="Siepel A."/>
            <person name="Goldman N."/>
            <person name="Pollard K.S."/>
            <person name="Pedersen J.S."/>
            <person name="Lander E.S."/>
            <person name="Kellis M."/>
        </authorList>
    </citation>
    <scope>NUCLEOTIDE SEQUENCE [LARGE SCALE GENOMIC DNA]</scope>
    <source>
        <strain evidence="12 13">Thorbecke inbred</strain>
    </source>
</reference>
<dbReference type="PANTHER" id="PTHR35268">
    <property type="entry name" value="PROTEIN CCSMST1"/>
    <property type="match status" value="1"/>
</dbReference>
<dbReference type="GO" id="GO:0005743">
    <property type="term" value="C:mitochondrial inner membrane"/>
    <property type="evidence" value="ECO:0007669"/>
    <property type="project" value="UniProtKB-SubCell"/>
</dbReference>
<dbReference type="AlphaFoldDB" id="G1TTS3"/>
<evidence type="ECO:0000256" key="7">
    <source>
        <dbReference type="ARBA" id="ARBA00022982"/>
    </source>
</evidence>
<keyword evidence="7" id="KW-0249">Electron transport</keyword>
<dbReference type="InterPro" id="IPR023248">
    <property type="entry name" value="UQCC4_vert"/>
</dbReference>
<dbReference type="PRINTS" id="PR02042">
    <property type="entry name" value="CCSMST1"/>
</dbReference>
<organism evidence="12 13">
    <name type="scientific">Oryctolagus cuniculus</name>
    <name type="common">Rabbit</name>
    <dbReference type="NCBI Taxonomy" id="9986"/>
    <lineage>
        <taxon>Eukaryota</taxon>
        <taxon>Metazoa</taxon>
        <taxon>Chordata</taxon>
        <taxon>Craniata</taxon>
        <taxon>Vertebrata</taxon>
        <taxon>Euteleostomi</taxon>
        <taxon>Mammalia</taxon>
        <taxon>Eutheria</taxon>
        <taxon>Euarchontoglires</taxon>
        <taxon>Glires</taxon>
        <taxon>Lagomorpha</taxon>
        <taxon>Leporidae</taxon>
        <taxon>Oryctolagus</taxon>
    </lineage>
</organism>
<keyword evidence="13" id="KW-1185">Reference proteome</keyword>
<dbReference type="FunCoup" id="G1TTS3">
    <property type="interactions" value="97"/>
</dbReference>
<evidence type="ECO:0000256" key="2">
    <source>
        <dbReference type="ARBA" id="ARBA00022448"/>
    </source>
</evidence>
<evidence type="ECO:0000256" key="8">
    <source>
        <dbReference type="ARBA" id="ARBA00022989"/>
    </source>
</evidence>
<dbReference type="eggNOG" id="ENOG502S8XX">
    <property type="taxonomic scope" value="Eukaryota"/>
</dbReference>
<keyword evidence="5" id="KW-0732">Signal</keyword>
<dbReference type="EMBL" id="AAGW02007071">
    <property type="status" value="NOT_ANNOTATED_CDS"/>
    <property type="molecule type" value="Genomic_DNA"/>
</dbReference>
<keyword evidence="4" id="KW-0812">Transmembrane</keyword>
<keyword evidence="3" id="KW-0679">Respiratory chain</keyword>
<keyword evidence="2" id="KW-0813">Transport</keyword>
<evidence type="ECO:0000256" key="11">
    <source>
        <dbReference type="ARBA" id="ARBA00034713"/>
    </source>
</evidence>
<keyword evidence="6" id="KW-0999">Mitochondrion inner membrane</keyword>
<dbReference type="PANTHER" id="PTHR35268:SF1">
    <property type="entry name" value="UBIQUINOL-CYTOCHROME-C REDUCTASE COMPLEX ASSEMBLY FACTOR 4"/>
    <property type="match status" value="1"/>
</dbReference>
<evidence type="ECO:0000256" key="3">
    <source>
        <dbReference type="ARBA" id="ARBA00022660"/>
    </source>
</evidence>
<dbReference type="InParanoid" id="G1TTS3"/>
<evidence type="ECO:0000256" key="10">
    <source>
        <dbReference type="ARBA" id="ARBA00023136"/>
    </source>
</evidence>
<keyword evidence="9" id="KW-0496">Mitochondrion</keyword>
<keyword evidence="8" id="KW-1133">Transmembrane helix</keyword>
<keyword evidence="10" id="KW-0472">Membrane</keyword>
<dbReference type="Ensembl" id="ENSOCUT00000031646.2">
    <property type="protein sequence ID" value="ENSOCUP00000020445.2"/>
    <property type="gene ID" value="ENSOCUG00000026249.2"/>
</dbReference>
<evidence type="ECO:0000256" key="4">
    <source>
        <dbReference type="ARBA" id="ARBA00022692"/>
    </source>
</evidence>
<sequence length="139" mass="15664">MNNLGAHRQPAARAVRRLLGGAGRSLHSPPGLRDEPGRPIQFSCSRASPARWTVAQSMGWQQQRPWWKVLPVSLSLMLLVTWCFLRPKSSADLWLQRVLDGEGPGPRAWVPAPKWETQMKLLAPDFSLAQSQPMQSFRE</sequence>
<evidence type="ECO:0000256" key="1">
    <source>
        <dbReference type="ARBA" id="ARBA00004434"/>
    </source>
</evidence>